<dbReference type="Gramene" id="Kaladp0039s0049.2.v1.1">
    <property type="protein sequence ID" value="Kaladp0039s0049.2.v1.1"/>
    <property type="gene ID" value="Kaladp0039s0049.v1.1"/>
</dbReference>
<name>A0A7N0TJH6_KALFE</name>
<evidence type="ECO:0000313" key="4">
    <source>
        <dbReference type="EnsemblPlants" id="Kaladp0039s0049.2.v1.1"/>
    </source>
</evidence>
<reference evidence="4" key="1">
    <citation type="submission" date="2021-01" db="UniProtKB">
        <authorList>
            <consortium name="EnsemblPlants"/>
        </authorList>
    </citation>
    <scope>IDENTIFICATION</scope>
</reference>
<accession>A0A7N0TJH6</accession>
<dbReference type="PANTHER" id="PTHR45717:SF6">
    <property type="entry name" value="PENTACOTRIPEPTIDE-REPEAT REGION OF PRORP DOMAIN-CONTAINING PROTEIN"/>
    <property type="match status" value="1"/>
</dbReference>
<dbReference type="Proteomes" id="UP000594263">
    <property type="component" value="Unplaced"/>
</dbReference>
<dbReference type="InterPro" id="IPR011990">
    <property type="entry name" value="TPR-like_helical_dom_sf"/>
</dbReference>
<proteinExistence type="inferred from homology"/>
<feature type="repeat" description="PPR" evidence="3">
    <location>
        <begin position="164"/>
        <end position="198"/>
    </location>
</feature>
<dbReference type="EnsemblPlants" id="Kaladp0039s0049.2.v1.1">
    <property type="protein sequence ID" value="Kaladp0039s0049.2.v1.1"/>
    <property type="gene ID" value="Kaladp0039s0049.v1.1"/>
</dbReference>
<dbReference type="Pfam" id="PF01535">
    <property type="entry name" value="PPR"/>
    <property type="match status" value="5"/>
</dbReference>
<dbReference type="PROSITE" id="PS51375">
    <property type="entry name" value="PPR"/>
    <property type="match status" value="2"/>
</dbReference>
<dbReference type="NCBIfam" id="TIGR00756">
    <property type="entry name" value="PPR"/>
    <property type="match status" value="2"/>
</dbReference>
<dbReference type="EnsemblPlants" id="Kaladp0039s0049.1.v1.1">
    <property type="protein sequence ID" value="Kaladp0039s0049.1.v1.1"/>
    <property type="gene ID" value="Kaladp0039s0049.v1.1"/>
</dbReference>
<evidence type="ECO:0000313" key="5">
    <source>
        <dbReference type="Proteomes" id="UP000594263"/>
    </source>
</evidence>
<dbReference type="Gene3D" id="1.25.40.10">
    <property type="entry name" value="Tetratricopeptide repeat domain"/>
    <property type="match status" value="2"/>
</dbReference>
<sequence>MTKICPSSSSHHCCTSLCRSYSSFFSPSDSLLDRLLNVGDPKLSITPLLEHWRHEGRPVKFFHFRKLVGAMKTVYRWHHALQISQWMSDRRCFRLAPKDVADRLELLARVHGIELAETYFNSMADNMRTYHTYGAMLQSYARQKHIQKAEGIMQKMKELGITKYSFPYNNMIYLYFQIGMYDKVDQLIHEMEMEGVQRNINTVRSLLRAYATSDISKMEKLLDDIRADTELKAGWHEYSVAAEGYIKAGLVGKALDMLKEVEGTIPPYGNRFAAQFLLTHYASLGAKDNVYRVWYQNKPSGKQLNPYAICMMSALVKLDDIDGAEMILKEWESECDQYDFGVVNQLVSAYCAKGLVDKAKSIVVEKLVEGREPCASTWRILAGSYTSQKHMPEAVKMFKKAMLTGKQDWSRKSVSDMEECLDYLEEQVDYDGLHDMVGLLKQSGLLTIDIYNKFLRVSIAARKCVSSALLQMESDGFVVNEETQKILQMSRAMKQVAPYYSQPCFAGTKPHAIPV</sequence>
<evidence type="ECO:0000256" key="2">
    <source>
        <dbReference type="ARBA" id="ARBA00022737"/>
    </source>
</evidence>
<dbReference type="GO" id="GO:0005739">
    <property type="term" value="C:mitochondrion"/>
    <property type="evidence" value="ECO:0007669"/>
    <property type="project" value="TreeGrafter"/>
</dbReference>
<comment type="similarity">
    <text evidence="1">Belongs to the PPR family. P subfamily.</text>
</comment>
<keyword evidence="5" id="KW-1185">Reference proteome</keyword>
<keyword evidence="2" id="KW-0677">Repeat</keyword>
<dbReference type="InterPro" id="IPR002885">
    <property type="entry name" value="PPR_rpt"/>
</dbReference>
<protein>
    <recommendedName>
        <fullName evidence="6">Pentatricopeptide repeat-containing protein</fullName>
    </recommendedName>
</protein>
<evidence type="ECO:0000256" key="3">
    <source>
        <dbReference type="PROSITE-ProRule" id="PRU00708"/>
    </source>
</evidence>
<evidence type="ECO:0008006" key="6">
    <source>
        <dbReference type="Google" id="ProtNLM"/>
    </source>
</evidence>
<feature type="repeat" description="PPR" evidence="3">
    <location>
        <begin position="129"/>
        <end position="163"/>
    </location>
</feature>
<evidence type="ECO:0000256" key="1">
    <source>
        <dbReference type="ARBA" id="ARBA00007626"/>
    </source>
</evidence>
<dbReference type="Gramene" id="Kaladp0039s0049.1.v1.1">
    <property type="protein sequence ID" value="Kaladp0039s0049.1.v1.1"/>
    <property type="gene ID" value="Kaladp0039s0049.v1.1"/>
</dbReference>
<dbReference type="OMA" id="RMPFANT"/>
<organism evidence="4 5">
    <name type="scientific">Kalanchoe fedtschenkoi</name>
    <name type="common">Lavender scallops</name>
    <name type="synonym">South American air plant</name>
    <dbReference type="NCBI Taxonomy" id="63787"/>
    <lineage>
        <taxon>Eukaryota</taxon>
        <taxon>Viridiplantae</taxon>
        <taxon>Streptophyta</taxon>
        <taxon>Embryophyta</taxon>
        <taxon>Tracheophyta</taxon>
        <taxon>Spermatophyta</taxon>
        <taxon>Magnoliopsida</taxon>
        <taxon>eudicotyledons</taxon>
        <taxon>Gunneridae</taxon>
        <taxon>Pentapetalae</taxon>
        <taxon>Saxifragales</taxon>
        <taxon>Crassulaceae</taxon>
        <taxon>Kalanchoe</taxon>
    </lineage>
</organism>
<dbReference type="PANTHER" id="PTHR45717">
    <property type="entry name" value="OS12G0527900 PROTEIN"/>
    <property type="match status" value="1"/>
</dbReference>
<dbReference type="AlphaFoldDB" id="A0A7N0TJH6"/>
<dbReference type="GO" id="GO:0003729">
    <property type="term" value="F:mRNA binding"/>
    <property type="evidence" value="ECO:0007669"/>
    <property type="project" value="UniProtKB-ARBA"/>
</dbReference>